<organism evidence="1 2">
    <name type="scientific">Paramuricea clavata</name>
    <name type="common">Red gorgonian</name>
    <name type="synonym">Violescent sea-whip</name>
    <dbReference type="NCBI Taxonomy" id="317549"/>
    <lineage>
        <taxon>Eukaryota</taxon>
        <taxon>Metazoa</taxon>
        <taxon>Cnidaria</taxon>
        <taxon>Anthozoa</taxon>
        <taxon>Octocorallia</taxon>
        <taxon>Malacalcyonacea</taxon>
        <taxon>Plexauridae</taxon>
        <taxon>Paramuricea</taxon>
    </lineage>
</organism>
<name>A0A7D9K1X1_PARCT</name>
<protein>
    <submittedName>
        <fullName evidence="1">Uncharacterized protein</fullName>
    </submittedName>
</protein>
<feature type="non-terminal residue" evidence="1">
    <location>
        <position position="110"/>
    </location>
</feature>
<dbReference type="AlphaFoldDB" id="A0A7D9K1X1"/>
<keyword evidence="2" id="KW-1185">Reference proteome</keyword>
<dbReference type="OrthoDB" id="10062389at2759"/>
<sequence length="110" mass="12628">LVSNWLLFADDTNLTYADDDLNKIISVLNDDLEILQNFLNMNKLSLNVMKTKYMFVASRQRLSNIPEQLDISISGNEIKRVKSYQCLGLELDEGLMWEFHVSAIVSKVSK</sequence>
<accession>A0A7D9K1X1</accession>
<gene>
    <name evidence="1" type="ORF">PACLA_8A080259</name>
</gene>
<reference evidence="1" key="1">
    <citation type="submission" date="2020-04" db="EMBL/GenBank/DDBJ databases">
        <authorList>
            <person name="Alioto T."/>
            <person name="Alioto T."/>
            <person name="Gomez Garrido J."/>
        </authorList>
    </citation>
    <scope>NUCLEOTIDE SEQUENCE</scope>
    <source>
        <strain evidence="1">A484AB</strain>
    </source>
</reference>
<evidence type="ECO:0000313" key="1">
    <source>
        <dbReference type="EMBL" id="CAB4039741.1"/>
    </source>
</evidence>
<proteinExistence type="predicted"/>
<evidence type="ECO:0000313" key="2">
    <source>
        <dbReference type="Proteomes" id="UP001152795"/>
    </source>
</evidence>
<dbReference type="Proteomes" id="UP001152795">
    <property type="component" value="Unassembled WGS sequence"/>
</dbReference>
<feature type="non-terminal residue" evidence="1">
    <location>
        <position position="1"/>
    </location>
</feature>
<dbReference type="EMBL" id="CACRXK020025808">
    <property type="protein sequence ID" value="CAB4039741.1"/>
    <property type="molecule type" value="Genomic_DNA"/>
</dbReference>
<comment type="caution">
    <text evidence="1">The sequence shown here is derived from an EMBL/GenBank/DDBJ whole genome shotgun (WGS) entry which is preliminary data.</text>
</comment>